<dbReference type="EMBL" id="JAQJAN010000020">
    <property type="protein sequence ID" value="KAJ5704046.1"/>
    <property type="molecule type" value="Genomic_DNA"/>
</dbReference>
<dbReference type="AlphaFoldDB" id="A0AAD6MQY2"/>
<name>A0AAD6MQY2_9EURO</name>
<sequence>MPEYTASDFVFHFGPQNTFFAEVPGVDRTSTLNISKENQKIIDNADEIEAIIPHGRFPTDPQQEYDCIVQCDKALYQSGKKLFDINVETFWFLDGGQDAGLLITDHKTTLLGPDEVSAHLFSRVQHDRNPPLQLATMGINRTWLVAYQTGGIVSRLRPAYPRLADYLRYGSQGQIVYVSLSLSQPGCFFAAWKDGTVVYNFPEDVEGSTAWKDLDRQLRASEGLKVILGNEPEIETLGITEVSEGSEENPRRDSKVKSLRTPKETPLDLDLKMEKEISSVSSTMIAKMAPAPPSAPLQAALLTPAPTPVQEPLPSPTLSSKDSWFEDFSKNVVTRVRDMEIQNISHDIVDAI</sequence>
<reference evidence="2" key="1">
    <citation type="journal article" date="2023" name="IMA Fungus">
        <title>Comparative genomic study of the Penicillium genus elucidates a diverse pangenome and 15 lateral gene transfer events.</title>
        <authorList>
            <person name="Petersen C."/>
            <person name="Sorensen T."/>
            <person name="Nielsen M.R."/>
            <person name="Sondergaard T.E."/>
            <person name="Sorensen J.L."/>
            <person name="Fitzpatrick D.A."/>
            <person name="Frisvad J.C."/>
            <person name="Nielsen K.L."/>
        </authorList>
    </citation>
    <scope>NUCLEOTIDE SEQUENCE</scope>
    <source>
        <strain evidence="2">IBT 17514</strain>
    </source>
</reference>
<organism evidence="2 3">
    <name type="scientific">Penicillium malachiteum</name>
    <dbReference type="NCBI Taxonomy" id="1324776"/>
    <lineage>
        <taxon>Eukaryota</taxon>
        <taxon>Fungi</taxon>
        <taxon>Dikarya</taxon>
        <taxon>Ascomycota</taxon>
        <taxon>Pezizomycotina</taxon>
        <taxon>Eurotiomycetes</taxon>
        <taxon>Eurotiomycetidae</taxon>
        <taxon>Eurotiales</taxon>
        <taxon>Aspergillaceae</taxon>
        <taxon>Penicillium</taxon>
    </lineage>
</organism>
<protein>
    <submittedName>
        <fullName evidence="2">Uncharacterized protein</fullName>
    </submittedName>
</protein>
<evidence type="ECO:0000313" key="3">
    <source>
        <dbReference type="Proteomes" id="UP001215712"/>
    </source>
</evidence>
<gene>
    <name evidence="2" type="ORF">N7493_011184</name>
</gene>
<keyword evidence="3" id="KW-1185">Reference proteome</keyword>
<reference evidence="2" key="2">
    <citation type="submission" date="2023-01" db="EMBL/GenBank/DDBJ databases">
        <authorList>
            <person name="Petersen C."/>
        </authorList>
    </citation>
    <scope>NUCLEOTIDE SEQUENCE</scope>
    <source>
        <strain evidence="2">IBT 17514</strain>
    </source>
</reference>
<feature type="compositionally biased region" description="Basic and acidic residues" evidence="1">
    <location>
        <begin position="248"/>
        <end position="265"/>
    </location>
</feature>
<proteinExistence type="predicted"/>
<evidence type="ECO:0000256" key="1">
    <source>
        <dbReference type="SAM" id="MobiDB-lite"/>
    </source>
</evidence>
<accession>A0AAD6MQY2</accession>
<comment type="caution">
    <text evidence="2">The sequence shown here is derived from an EMBL/GenBank/DDBJ whole genome shotgun (WGS) entry which is preliminary data.</text>
</comment>
<evidence type="ECO:0000313" key="2">
    <source>
        <dbReference type="EMBL" id="KAJ5704046.1"/>
    </source>
</evidence>
<dbReference type="Proteomes" id="UP001215712">
    <property type="component" value="Unassembled WGS sequence"/>
</dbReference>
<feature type="region of interest" description="Disordered" evidence="1">
    <location>
        <begin position="241"/>
        <end position="265"/>
    </location>
</feature>